<dbReference type="Gene3D" id="1.20.58.60">
    <property type="match status" value="2"/>
</dbReference>
<evidence type="ECO:0000256" key="1">
    <source>
        <dbReference type="ARBA" id="ARBA00022658"/>
    </source>
</evidence>
<dbReference type="OrthoDB" id="10256089at2759"/>
<dbReference type="InterPro" id="IPR058918">
    <property type="entry name" value="KALRN/TRIO-like_spectrin"/>
</dbReference>
<organism evidence="4 5">
    <name type="scientific">Ladona fulva</name>
    <name type="common">Scarce chaser dragonfly</name>
    <name type="synonym">Libellula fulva</name>
    <dbReference type="NCBI Taxonomy" id="123851"/>
    <lineage>
        <taxon>Eukaryota</taxon>
        <taxon>Metazoa</taxon>
        <taxon>Ecdysozoa</taxon>
        <taxon>Arthropoda</taxon>
        <taxon>Hexapoda</taxon>
        <taxon>Insecta</taxon>
        <taxon>Pterygota</taxon>
        <taxon>Palaeoptera</taxon>
        <taxon>Odonata</taxon>
        <taxon>Epiprocta</taxon>
        <taxon>Anisoptera</taxon>
        <taxon>Libelluloidea</taxon>
        <taxon>Libellulidae</taxon>
        <taxon>Ladona</taxon>
    </lineage>
</organism>
<dbReference type="GO" id="GO:0019898">
    <property type="term" value="C:extrinsic component of membrane"/>
    <property type="evidence" value="ECO:0007669"/>
    <property type="project" value="TreeGrafter"/>
</dbReference>
<dbReference type="Pfam" id="PF23323">
    <property type="entry name" value="Spectrin_6"/>
    <property type="match status" value="1"/>
</dbReference>
<evidence type="ECO:0000256" key="2">
    <source>
        <dbReference type="SAM" id="MobiDB-lite"/>
    </source>
</evidence>
<dbReference type="GO" id="GO:0007411">
    <property type="term" value="P:axon guidance"/>
    <property type="evidence" value="ECO:0007669"/>
    <property type="project" value="TreeGrafter"/>
</dbReference>
<name>A0A8K0P4I2_LADFU</name>
<dbReference type="SUPFAM" id="SSF46966">
    <property type="entry name" value="Spectrin repeat"/>
    <property type="match status" value="2"/>
</dbReference>
<accession>A0A8K0P4I2</accession>
<feature type="region of interest" description="Disordered" evidence="2">
    <location>
        <begin position="1"/>
        <end position="53"/>
    </location>
</feature>
<proteinExistence type="predicted"/>
<sequence length="427" mass="47074">MVPGGVEGSGGGGSGGNVGGGGGGGTGQGYEVVGVSSGGGGGQRVGRKSPGADYSEGASHVLAVIHQILAHHRTLEQKWHAKKIKLHQRLALRLFQEDVKQVLDWLENHGEVFLRKNTGIGRNLQKARVYQKSHEHFENVAQNTYTNAEKLLAAAEELAQTGECNASEVFSVASQLEARVSGFAARLSAWLDEAREGLRGGEEEEEEAPETLEAAERQLAQCAQQRDSAIDACLRTSAEGEALLQELRSAGLSNEMDSTGSLSAVEASLDRLSKQREEVEQLWANRKHRLDLCLQLRLFERDALEVSSQLEMWSEELQSRSGEPGRGDAQQAEQLLRVHNESVSHMQNTTFQVLQRGQELAQLLESSNVRLMSDGQYSAQTRVQVLLEFLHEREMDVEDLAEVRRVRLEQYLQLCQFQADASQVRHM</sequence>
<dbReference type="Proteomes" id="UP000792457">
    <property type="component" value="Unassembled WGS sequence"/>
</dbReference>
<keyword evidence="5" id="KW-1185">Reference proteome</keyword>
<feature type="compositionally biased region" description="Gly residues" evidence="2">
    <location>
        <begin position="1"/>
        <end position="28"/>
    </location>
</feature>
<dbReference type="AlphaFoldDB" id="A0A8K0P4I2"/>
<reference evidence="4" key="1">
    <citation type="submission" date="2013-04" db="EMBL/GenBank/DDBJ databases">
        <authorList>
            <person name="Qu J."/>
            <person name="Murali S.C."/>
            <person name="Bandaranaike D."/>
            <person name="Bellair M."/>
            <person name="Blankenburg K."/>
            <person name="Chao H."/>
            <person name="Dinh H."/>
            <person name="Doddapaneni H."/>
            <person name="Downs B."/>
            <person name="Dugan-Rocha S."/>
            <person name="Elkadiri S."/>
            <person name="Gnanaolivu R.D."/>
            <person name="Hernandez B."/>
            <person name="Javaid M."/>
            <person name="Jayaseelan J.C."/>
            <person name="Lee S."/>
            <person name="Li M."/>
            <person name="Ming W."/>
            <person name="Munidasa M."/>
            <person name="Muniz J."/>
            <person name="Nguyen L."/>
            <person name="Ongeri F."/>
            <person name="Osuji N."/>
            <person name="Pu L.-L."/>
            <person name="Puazo M."/>
            <person name="Qu C."/>
            <person name="Quiroz J."/>
            <person name="Raj R."/>
            <person name="Weissenberger G."/>
            <person name="Xin Y."/>
            <person name="Zou X."/>
            <person name="Han Y."/>
            <person name="Richards S."/>
            <person name="Worley K."/>
            <person name="Muzny D."/>
            <person name="Gibbs R."/>
        </authorList>
    </citation>
    <scope>NUCLEOTIDE SEQUENCE</scope>
    <source>
        <strain evidence="4">Sampled in the wild</strain>
    </source>
</reference>
<gene>
    <name evidence="4" type="ORF">J437_LFUL014180</name>
</gene>
<reference evidence="4" key="2">
    <citation type="submission" date="2017-10" db="EMBL/GenBank/DDBJ databases">
        <title>Ladona fulva Genome sequencing and assembly.</title>
        <authorList>
            <person name="Murali S."/>
            <person name="Richards S."/>
            <person name="Bandaranaike D."/>
            <person name="Bellair M."/>
            <person name="Blankenburg K."/>
            <person name="Chao H."/>
            <person name="Dinh H."/>
            <person name="Doddapaneni H."/>
            <person name="Dugan-Rocha S."/>
            <person name="Elkadiri S."/>
            <person name="Gnanaolivu R."/>
            <person name="Hernandez B."/>
            <person name="Skinner E."/>
            <person name="Javaid M."/>
            <person name="Lee S."/>
            <person name="Li M."/>
            <person name="Ming W."/>
            <person name="Munidasa M."/>
            <person name="Muniz J."/>
            <person name="Nguyen L."/>
            <person name="Hughes D."/>
            <person name="Osuji N."/>
            <person name="Pu L.-L."/>
            <person name="Puazo M."/>
            <person name="Qu C."/>
            <person name="Quiroz J."/>
            <person name="Raj R."/>
            <person name="Weissenberger G."/>
            <person name="Xin Y."/>
            <person name="Zou X."/>
            <person name="Han Y."/>
            <person name="Worley K."/>
            <person name="Muzny D."/>
            <person name="Gibbs R."/>
        </authorList>
    </citation>
    <scope>NUCLEOTIDE SEQUENCE</scope>
    <source>
        <strain evidence="4">Sampled in the wild</strain>
    </source>
</reference>
<dbReference type="PANTHER" id="PTHR22826:SF106">
    <property type="entry name" value="TRIO, ISOFORM A"/>
    <property type="match status" value="1"/>
</dbReference>
<protein>
    <recommendedName>
        <fullName evidence="3">Kalirin/TRIO-like spectrin repeats domain-containing protein</fullName>
    </recommendedName>
</protein>
<feature type="domain" description="Kalirin/TRIO-like spectrin repeats" evidence="3">
    <location>
        <begin position="295"/>
        <end position="401"/>
    </location>
</feature>
<keyword evidence="1" id="KW-0344">Guanine-nucleotide releasing factor</keyword>
<dbReference type="GO" id="GO:0005737">
    <property type="term" value="C:cytoplasm"/>
    <property type="evidence" value="ECO:0007669"/>
    <property type="project" value="TreeGrafter"/>
</dbReference>
<evidence type="ECO:0000259" key="3">
    <source>
        <dbReference type="Pfam" id="PF23323"/>
    </source>
</evidence>
<dbReference type="EMBL" id="KZ308656">
    <property type="protein sequence ID" value="KAG8232822.1"/>
    <property type="molecule type" value="Genomic_DNA"/>
</dbReference>
<evidence type="ECO:0000313" key="4">
    <source>
        <dbReference type="EMBL" id="KAG8232822.1"/>
    </source>
</evidence>
<dbReference type="InterPro" id="IPR051336">
    <property type="entry name" value="RhoGEF_Guanine_NuclExch_SF"/>
</dbReference>
<comment type="caution">
    <text evidence="4">The sequence shown here is derived from an EMBL/GenBank/DDBJ whole genome shotgun (WGS) entry which is preliminary data.</text>
</comment>
<evidence type="ECO:0000313" key="5">
    <source>
        <dbReference type="Proteomes" id="UP000792457"/>
    </source>
</evidence>
<dbReference type="PANTHER" id="PTHR22826">
    <property type="entry name" value="RHO GUANINE EXCHANGE FACTOR-RELATED"/>
    <property type="match status" value="1"/>
</dbReference>
<dbReference type="GO" id="GO:0005085">
    <property type="term" value="F:guanyl-nucleotide exchange factor activity"/>
    <property type="evidence" value="ECO:0007669"/>
    <property type="project" value="UniProtKB-KW"/>
</dbReference>